<keyword evidence="3" id="KW-1185">Reference proteome</keyword>
<dbReference type="OrthoDB" id="100605at2"/>
<dbReference type="GO" id="GO:0008237">
    <property type="term" value="F:metallopeptidase activity"/>
    <property type="evidence" value="ECO:0007669"/>
    <property type="project" value="InterPro"/>
</dbReference>
<protein>
    <recommendedName>
        <fullName evidence="1">Peptidase M1 membrane alanine aminopeptidase domain-containing protein</fullName>
    </recommendedName>
</protein>
<name>A0A3D8L2Q5_9BACT</name>
<dbReference type="GO" id="GO:0008270">
    <property type="term" value="F:zinc ion binding"/>
    <property type="evidence" value="ECO:0007669"/>
    <property type="project" value="InterPro"/>
</dbReference>
<dbReference type="RefSeq" id="WP_115568241.1">
    <property type="nucleotide sequence ID" value="NZ_QRGR01000041.1"/>
</dbReference>
<dbReference type="Proteomes" id="UP000256708">
    <property type="component" value="Unassembled WGS sequence"/>
</dbReference>
<dbReference type="Gene3D" id="1.10.390.10">
    <property type="entry name" value="Neutral Protease Domain 2"/>
    <property type="match status" value="1"/>
</dbReference>
<dbReference type="SUPFAM" id="SSF55486">
    <property type="entry name" value="Metalloproteases ('zincins'), catalytic domain"/>
    <property type="match status" value="1"/>
</dbReference>
<accession>A0A3D8L2Q5</accession>
<gene>
    <name evidence="2" type="ORF">DXT99_24560</name>
</gene>
<feature type="domain" description="Peptidase M1 membrane alanine aminopeptidase" evidence="1">
    <location>
        <begin position="285"/>
        <end position="411"/>
    </location>
</feature>
<proteinExistence type="predicted"/>
<dbReference type="Pfam" id="PF01433">
    <property type="entry name" value="Peptidase_M1"/>
    <property type="match status" value="1"/>
</dbReference>
<reference evidence="3" key="1">
    <citation type="submission" date="2018-08" db="EMBL/GenBank/DDBJ databases">
        <authorList>
            <person name="Liu Z.-W."/>
            <person name="Du Z.-J."/>
        </authorList>
    </citation>
    <scope>NUCLEOTIDE SEQUENCE [LARGE SCALE GENOMIC DNA]</scope>
    <source>
        <strain evidence="3">H4X</strain>
    </source>
</reference>
<dbReference type="InterPro" id="IPR014782">
    <property type="entry name" value="Peptidase_M1_dom"/>
</dbReference>
<sequence>MNIATNIIFALMIGLFYDGTSSSDDHHEEKPTTFIDGQLLFSVKEKHLKARLSYAYLATDSARTSLSFFLTPDVKIDAVEGRNVKGHTFDARAKPFATLKIDFIDAVAKDERMNFSLAYSGKPSKGFWSEEYKWIDVDPDFMILPLFTTLENFTYQINASVDDKTFTFYDLDKGRVTEDLFFSSLTPSYYFNPILASNNKANGMGANKVMANTYNINVFSNKPDSASYVGNAAGRILDFFNTTFGAEDKVSSFSVLYRPLPYSIHKITRSFGHSIVFSKGHHDIATLAHEVAHFWWHRGDALTTEKWLSESFAEYSEYMFVRHDQGEDKFNEIMKNLAERSEKLPALLGNDRFSPQGDGLIYVKGPYLLNQLENKIGRDKFQEFLVELNRKKVETTTDLLMVLESISSAQVRKEFEEGLNK</sequence>
<dbReference type="EMBL" id="QRGR01000041">
    <property type="protein sequence ID" value="RDV11507.1"/>
    <property type="molecule type" value="Genomic_DNA"/>
</dbReference>
<organism evidence="2 3">
    <name type="scientific">Pontibacter diazotrophicus</name>
    <dbReference type="NCBI Taxonomy" id="1400979"/>
    <lineage>
        <taxon>Bacteria</taxon>
        <taxon>Pseudomonadati</taxon>
        <taxon>Bacteroidota</taxon>
        <taxon>Cytophagia</taxon>
        <taxon>Cytophagales</taxon>
        <taxon>Hymenobacteraceae</taxon>
        <taxon>Pontibacter</taxon>
    </lineage>
</organism>
<dbReference type="InterPro" id="IPR027268">
    <property type="entry name" value="Peptidase_M4/M1_CTD_sf"/>
</dbReference>
<evidence type="ECO:0000313" key="3">
    <source>
        <dbReference type="Proteomes" id="UP000256708"/>
    </source>
</evidence>
<evidence type="ECO:0000259" key="1">
    <source>
        <dbReference type="Pfam" id="PF01433"/>
    </source>
</evidence>
<comment type="caution">
    <text evidence="2">The sequence shown here is derived from an EMBL/GenBank/DDBJ whole genome shotgun (WGS) entry which is preliminary data.</text>
</comment>
<dbReference type="AlphaFoldDB" id="A0A3D8L2Q5"/>
<evidence type="ECO:0000313" key="2">
    <source>
        <dbReference type="EMBL" id="RDV11507.1"/>
    </source>
</evidence>